<protein>
    <submittedName>
        <fullName evidence="2">Uncharacterized protein</fullName>
    </submittedName>
</protein>
<dbReference type="AlphaFoldDB" id="A0A6C0DDY7"/>
<feature type="region of interest" description="Disordered" evidence="1">
    <location>
        <begin position="1"/>
        <end position="41"/>
    </location>
</feature>
<evidence type="ECO:0000256" key="1">
    <source>
        <dbReference type="SAM" id="MobiDB-lite"/>
    </source>
</evidence>
<dbReference type="EMBL" id="MN739587">
    <property type="protein sequence ID" value="QHT14663.1"/>
    <property type="molecule type" value="Genomic_DNA"/>
</dbReference>
<name>A0A6C0DDY7_9ZZZZ</name>
<evidence type="ECO:0000313" key="2">
    <source>
        <dbReference type="EMBL" id="QHT14663.1"/>
    </source>
</evidence>
<organism evidence="2">
    <name type="scientific">viral metagenome</name>
    <dbReference type="NCBI Taxonomy" id="1070528"/>
    <lineage>
        <taxon>unclassified sequences</taxon>
        <taxon>metagenomes</taxon>
        <taxon>organismal metagenomes</taxon>
    </lineage>
</organism>
<feature type="compositionally biased region" description="Basic and acidic residues" evidence="1">
    <location>
        <begin position="31"/>
        <end position="41"/>
    </location>
</feature>
<proteinExistence type="predicted"/>
<reference evidence="2" key="1">
    <citation type="journal article" date="2020" name="Nature">
        <title>Giant virus diversity and host interactions through global metagenomics.</title>
        <authorList>
            <person name="Schulz F."/>
            <person name="Roux S."/>
            <person name="Paez-Espino D."/>
            <person name="Jungbluth S."/>
            <person name="Walsh D.A."/>
            <person name="Denef V.J."/>
            <person name="McMahon K.D."/>
            <person name="Konstantinidis K.T."/>
            <person name="Eloe-Fadrosh E.A."/>
            <person name="Kyrpides N.C."/>
            <person name="Woyke T."/>
        </authorList>
    </citation>
    <scope>NUCLEOTIDE SEQUENCE</scope>
    <source>
        <strain evidence="2">GVMAG-M-3300023174-141</strain>
    </source>
</reference>
<sequence>MSKEVPFPEVPNPNPHWDSQAIESETDSDDDQKNDTPLKGVDPKFRKSLVDIKNALYDSTVYSKKEGTPESHDMKLLQDYIGQLNHLYMISVDAQKIVNNVNDDSQLDVFPAELRSTIKGILVWTSEFFKKNGREDTQPYSRVIEEVLHEDPYVQH</sequence>
<accession>A0A6C0DDY7</accession>